<dbReference type="GO" id="GO:0010181">
    <property type="term" value="F:FMN binding"/>
    <property type="evidence" value="ECO:0007669"/>
    <property type="project" value="InterPro"/>
</dbReference>
<feature type="region of interest" description="Disordered" evidence="1">
    <location>
        <begin position="29"/>
        <end position="75"/>
    </location>
</feature>
<feature type="domain" description="FMN-binding" evidence="2">
    <location>
        <begin position="86"/>
        <end position="154"/>
    </location>
</feature>
<evidence type="ECO:0000313" key="3">
    <source>
        <dbReference type="EMBL" id="CAB4683781.1"/>
    </source>
</evidence>
<evidence type="ECO:0000256" key="1">
    <source>
        <dbReference type="SAM" id="MobiDB-lite"/>
    </source>
</evidence>
<dbReference type="InterPro" id="IPR007329">
    <property type="entry name" value="FMN-bd"/>
</dbReference>
<name>A0A6J6NB20_9ZZZZ</name>
<reference evidence="3" key="1">
    <citation type="submission" date="2020-05" db="EMBL/GenBank/DDBJ databases">
        <authorList>
            <person name="Chiriac C."/>
            <person name="Salcher M."/>
            <person name="Ghai R."/>
            <person name="Kavagutti S V."/>
        </authorList>
    </citation>
    <scope>NUCLEOTIDE SEQUENCE</scope>
</reference>
<accession>A0A6J6NB20</accession>
<proteinExistence type="predicted"/>
<dbReference type="AlphaFoldDB" id="A0A6J6NB20"/>
<dbReference type="EMBL" id="CAEZXL010000051">
    <property type="protein sequence ID" value="CAB4683781.1"/>
    <property type="molecule type" value="Genomic_DNA"/>
</dbReference>
<dbReference type="Pfam" id="PF04205">
    <property type="entry name" value="FMN_bind"/>
    <property type="match status" value="1"/>
</dbReference>
<organism evidence="3">
    <name type="scientific">freshwater metagenome</name>
    <dbReference type="NCBI Taxonomy" id="449393"/>
    <lineage>
        <taxon>unclassified sequences</taxon>
        <taxon>metagenomes</taxon>
        <taxon>ecological metagenomes</taxon>
    </lineage>
</organism>
<protein>
    <submittedName>
        <fullName evidence="3">Unannotated protein</fullName>
    </submittedName>
</protein>
<feature type="compositionally biased region" description="Pro residues" evidence="1">
    <location>
        <begin position="46"/>
        <end position="68"/>
    </location>
</feature>
<sequence>MRKSSQIVMGAVSLASVVVGFELGANASPGTFVPHPTVTPTVDPTTPGPKPTTPTPKPTTPTPKPTTPPATTVSHKSSPVYYRFGTVQLTVTKKGSTITDITMNQAGATNGRVASFNYLITLAMQAQSASFDTSMMTGATYTTAAFMQALGDALAQF</sequence>
<evidence type="ECO:0000259" key="2">
    <source>
        <dbReference type="Pfam" id="PF04205"/>
    </source>
</evidence>
<gene>
    <name evidence="3" type="ORF">UFOPK2373_00415</name>
</gene>
<feature type="compositionally biased region" description="Low complexity" evidence="1">
    <location>
        <begin position="29"/>
        <end position="45"/>
    </location>
</feature>
<dbReference type="GO" id="GO:0016020">
    <property type="term" value="C:membrane"/>
    <property type="evidence" value="ECO:0007669"/>
    <property type="project" value="InterPro"/>
</dbReference>